<gene>
    <name evidence="1" type="ORF">K435DRAFT_695666</name>
</gene>
<accession>A0A4S8KWW6</accession>
<keyword evidence="2" id="KW-1185">Reference proteome</keyword>
<proteinExistence type="predicted"/>
<dbReference type="PANTHER" id="PTHR10909">
    <property type="entry name" value="ELECTRON TRANSPORT OXIDOREDUCTASE"/>
    <property type="match status" value="1"/>
</dbReference>
<dbReference type="Gene3D" id="2.40.110.10">
    <property type="entry name" value="Butyryl-CoA Dehydrogenase, subunit A, domain 2"/>
    <property type="match status" value="1"/>
</dbReference>
<dbReference type="InterPro" id="IPR036250">
    <property type="entry name" value="AcylCo_DH-like_C"/>
</dbReference>
<name>A0A4S8KWW6_DENBC</name>
<dbReference type="SUPFAM" id="SSF47203">
    <property type="entry name" value="Acyl-CoA dehydrogenase C-terminal domain-like"/>
    <property type="match status" value="1"/>
</dbReference>
<dbReference type="GO" id="GO:0033540">
    <property type="term" value="P:fatty acid beta-oxidation using acyl-CoA oxidase"/>
    <property type="evidence" value="ECO:0007669"/>
    <property type="project" value="TreeGrafter"/>
</dbReference>
<dbReference type="PANTHER" id="PTHR10909:SF382">
    <property type="entry name" value="ACYL-COENZYME A OXIDASE"/>
    <property type="match status" value="1"/>
</dbReference>
<dbReference type="Gene3D" id="1.20.140.10">
    <property type="entry name" value="Butyryl-CoA Dehydrogenase, subunit A, domain 3"/>
    <property type="match status" value="1"/>
</dbReference>
<dbReference type="GO" id="GO:0055088">
    <property type="term" value="P:lipid homeostasis"/>
    <property type="evidence" value="ECO:0007669"/>
    <property type="project" value="TreeGrafter"/>
</dbReference>
<evidence type="ECO:0000313" key="1">
    <source>
        <dbReference type="EMBL" id="THU80457.1"/>
    </source>
</evidence>
<dbReference type="GO" id="GO:0005504">
    <property type="term" value="F:fatty acid binding"/>
    <property type="evidence" value="ECO:0007669"/>
    <property type="project" value="TreeGrafter"/>
</dbReference>
<dbReference type="GO" id="GO:0071949">
    <property type="term" value="F:FAD binding"/>
    <property type="evidence" value="ECO:0007669"/>
    <property type="project" value="InterPro"/>
</dbReference>
<dbReference type="OrthoDB" id="538336at2759"/>
<evidence type="ECO:0000313" key="2">
    <source>
        <dbReference type="Proteomes" id="UP000297245"/>
    </source>
</evidence>
<dbReference type="GO" id="GO:0003997">
    <property type="term" value="F:acyl-CoA oxidase activity"/>
    <property type="evidence" value="ECO:0007669"/>
    <property type="project" value="InterPro"/>
</dbReference>
<reference evidence="1 2" key="1">
    <citation type="journal article" date="2019" name="Nat. Ecol. Evol.">
        <title>Megaphylogeny resolves global patterns of mushroom evolution.</title>
        <authorList>
            <person name="Varga T."/>
            <person name="Krizsan K."/>
            <person name="Foldi C."/>
            <person name="Dima B."/>
            <person name="Sanchez-Garcia M."/>
            <person name="Sanchez-Ramirez S."/>
            <person name="Szollosi G.J."/>
            <person name="Szarkandi J.G."/>
            <person name="Papp V."/>
            <person name="Albert L."/>
            <person name="Andreopoulos W."/>
            <person name="Angelini C."/>
            <person name="Antonin V."/>
            <person name="Barry K.W."/>
            <person name="Bougher N.L."/>
            <person name="Buchanan P."/>
            <person name="Buyck B."/>
            <person name="Bense V."/>
            <person name="Catcheside P."/>
            <person name="Chovatia M."/>
            <person name="Cooper J."/>
            <person name="Damon W."/>
            <person name="Desjardin D."/>
            <person name="Finy P."/>
            <person name="Geml J."/>
            <person name="Haridas S."/>
            <person name="Hughes K."/>
            <person name="Justo A."/>
            <person name="Karasinski D."/>
            <person name="Kautmanova I."/>
            <person name="Kiss B."/>
            <person name="Kocsube S."/>
            <person name="Kotiranta H."/>
            <person name="LaButti K.M."/>
            <person name="Lechner B.E."/>
            <person name="Liimatainen K."/>
            <person name="Lipzen A."/>
            <person name="Lukacs Z."/>
            <person name="Mihaltcheva S."/>
            <person name="Morgado L.N."/>
            <person name="Niskanen T."/>
            <person name="Noordeloos M.E."/>
            <person name="Ohm R.A."/>
            <person name="Ortiz-Santana B."/>
            <person name="Ovrebo C."/>
            <person name="Racz N."/>
            <person name="Riley R."/>
            <person name="Savchenko A."/>
            <person name="Shiryaev A."/>
            <person name="Soop K."/>
            <person name="Spirin V."/>
            <person name="Szebenyi C."/>
            <person name="Tomsovsky M."/>
            <person name="Tulloss R.E."/>
            <person name="Uehling J."/>
            <person name="Grigoriev I.V."/>
            <person name="Vagvolgyi C."/>
            <person name="Papp T."/>
            <person name="Martin F.M."/>
            <person name="Miettinen O."/>
            <person name="Hibbett D.S."/>
            <person name="Nagy L.G."/>
        </authorList>
    </citation>
    <scope>NUCLEOTIDE SEQUENCE [LARGE SCALE GENOMIC DNA]</scope>
    <source>
        <strain evidence="1 2">CBS 962.96</strain>
    </source>
</reference>
<organism evidence="1 2">
    <name type="scientific">Dendrothele bispora (strain CBS 962.96)</name>
    <dbReference type="NCBI Taxonomy" id="1314807"/>
    <lineage>
        <taxon>Eukaryota</taxon>
        <taxon>Fungi</taxon>
        <taxon>Dikarya</taxon>
        <taxon>Basidiomycota</taxon>
        <taxon>Agaricomycotina</taxon>
        <taxon>Agaricomycetes</taxon>
        <taxon>Agaricomycetidae</taxon>
        <taxon>Agaricales</taxon>
        <taxon>Agaricales incertae sedis</taxon>
        <taxon>Dendrothele</taxon>
    </lineage>
</organism>
<protein>
    <submittedName>
        <fullName evidence="1">Acyl-CoA dehydrogenase NM domain-like protein</fullName>
    </submittedName>
</protein>
<dbReference type="GO" id="GO:0005777">
    <property type="term" value="C:peroxisome"/>
    <property type="evidence" value="ECO:0007669"/>
    <property type="project" value="InterPro"/>
</dbReference>
<dbReference type="InterPro" id="IPR009100">
    <property type="entry name" value="AcylCoA_DH/oxidase_NM_dom_sf"/>
</dbReference>
<dbReference type="Proteomes" id="UP000297245">
    <property type="component" value="Unassembled WGS sequence"/>
</dbReference>
<dbReference type="AlphaFoldDB" id="A0A4S8KWW6"/>
<dbReference type="InterPro" id="IPR046373">
    <property type="entry name" value="Acyl-CoA_Oxase/DH_mid-dom_sf"/>
</dbReference>
<dbReference type="EMBL" id="ML179903">
    <property type="protein sequence ID" value="THU80457.1"/>
    <property type="molecule type" value="Genomic_DNA"/>
</dbReference>
<dbReference type="InterPro" id="IPR012258">
    <property type="entry name" value="Acyl-CoA_oxidase"/>
</dbReference>
<dbReference type="SUPFAM" id="SSF56645">
    <property type="entry name" value="Acyl-CoA dehydrogenase NM domain-like"/>
    <property type="match status" value="1"/>
</dbReference>
<sequence length="560" mass="62089">MRDISPTSQLSGSELFSTRQEVLDNNERVRLSHRRAKAIANSYNITKEDIKYLTPNFFALHADHLHLRDTSAATNITIQYNVALGTLIDYGGDKPELQGLIEDVIAYRVNLQFLLTEQGHGLDVINMETRVTMLDDGTLDLHSSTPQASKFMPSTIPMGIPCVGIVMARLIIQGADHGVRAFIVPLNDGKEMCTGVQARKLPPRDDSDTVNHSLTSFNHVKLPLTALLGNIDKPSSDRTQFLSVIKRVTIGTFIVAGVAIPSLQLAVYTAAKYSQRRKLQVAAPKPYALWNLKTQQVPILYGFVDSVVFKALVEKVVPKFRDPITEGDLLRAYAAICKILFYKHHQKIVETLIGRMGAQGVFRYNGLTAAHGMIRGYSIGEGETLALSIRLATELLLGRYSLESPDKPNSFLARYEAGIFQSCAQILAQLPSHRSKAFESLIAPRCPMLIEALAHRLAYDAATSAGVHPAVVDLFEMQAIQRGAWWYIEKGLLTGADIYDRTQSALDKCLPVFEKWLKAEESGIGKYVQAPIIDGEAWDEFLETLPEFIGHEGSRRDAKL</sequence>